<gene>
    <name evidence="2" type="ORF">GWI71_11635</name>
</gene>
<proteinExistence type="predicted"/>
<name>A0ABW9ZMT8_9HYPH</name>
<keyword evidence="2" id="KW-0396">Initiation factor</keyword>
<evidence type="ECO:0000313" key="2">
    <source>
        <dbReference type="EMBL" id="NBN64334.1"/>
    </source>
</evidence>
<dbReference type="RefSeq" id="WP_161676335.1">
    <property type="nucleotide sequence ID" value="NZ_JAABLP010000003.1"/>
</dbReference>
<reference evidence="2 3" key="1">
    <citation type="submission" date="2020-01" db="EMBL/GenBank/DDBJ databases">
        <authorList>
            <person name="Peng S.Y."/>
            <person name="Li J."/>
            <person name="Wang M."/>
            <person name="Wang L."/>
            <person name="Wang C.Q."/>
            <person name="Wang J.R."/>
        </authorList>
    </citation>
    <scope>NUCLEOTIDE SEQUENCE [LARGE SCALE GENOMIC DNA]</scope>
    <source>
        <strain evidence="2 3">XCT-34</strain>
    </source>
</reference>
<keyword evidence="1" id="KW-0732">Signal</keyword>
<protein>
    <submittedName>
        <fullName evidence="2">Translation initiation factor 2</fullName>
    </submittedName>
</protein>
<sequence length="137" mass="14145">MFRFVRLSHASKAFAVLVLLTGCASITRGTTETFIVEVSPADALVTTSLGGSCRASPCVFTDIARDADFSVRIERAGYKPETFQISHGLEAGGAAGAAGNAGIPVVGVVGLLIDANTGATQALSPNPLRVSLKPDRR</sequence>
<dbReference type="Proteomes" id="UP000541347">
    <property type="component" value="Unassembled WGS sequence"/>
</dbReference>
<accession>A0ABW9ZMT8</accession>
<feature type="chain" id="PRO_5046206623" evidence="1">
    <location>
        <begin position="16"/>
        <end position="137"/>
    </location>
</feature>
<dbReference type="EMBL" id="JAABLP010000003">
    <property type="protein sequence ID" value="NBN64334.1"/>
    <property type="molecule type" value="Genomic_DNA"/>
</dbReference>
<organism evidence="2 3">
    <name type="scientific">Pannonibacter tanglangensis</name>
    <dbReference type="NCBI Taxonomy" id="2750084"/>
    <lineage>
        <taxon>Bacteria</taxon>
        <taxon>Pseudomonadati</taxon>
        <taxon>Pseudomonadota</taxon>
        <taxon>Alphaproteobacteria</taxon>
        <taxon>Hyphomicrobiales</taxon>
        <taxon>Stappiaceae</taxon>
        <taxon>Pannonibacter</taxon>
    </lineage>
</organism>
<keyword evidence="3" id="KW-1185">Reference proteome</keyword>
<dbReference type="GO" id="GO:0003743">
    <property type="term" value="F:translation initiation factor activity"/>
    <property type="evidence" value="ECO:0007669"/>
    <property type="project" value="UniProtKB-KW"/>
</dbReference>
<evidence type="ECO:0000313" key="3">
    <source>
        <dbReference type="Proteomes" id="UP000541347"/>
    </source>
</evidence>
<dbReference type="PROSITE" id="PS51257">
    <property type="entry name" value="PROKAR_LIPOPROTEIN"/>
    <property type="match status" value="1"/>
</dbReference>
<feature type="signal peptide" evidence="1">
    <location>
        <begin position="1"/>
        <end position="15"/>
    </location>
</feature>
<keyword evidence="2" id="KW-0648">Protein biosynthesis</keyword>
<comment type="caution">
    <text evidence="2">The sequence shown here is derived from an EMBL/GenBank/DDBJ whole genome shotgun (WGS) entry which is preliminary data.</text>
</comment>
<evidence type="ECO:0000256" key="1">
    <source>
        <dbReference type="SAM" id="SignalP"/>
    </source>
</evidence>